<keyword evidence="1" id="KW-0812">Transmembrane</keyword>
<feature type="transmembrane region" description="Helical" evidence="1">
    <location>
        <begin position="251"/>
        <end position="272"/>
    </location>
</feature>
<protein>
    <recommendedName>
        <fullName evidence="4">Glycosyltransferase RgtA/B/C/D-like domain-containing protein</fullName>
    </recommendedName>
</protein>
<reference evidence="2 3" key="1">
    <citation type="submission" date="2023-07" db="EMBL/GenBank/DDBJ databases">
        <title>Comparative genomics of wheat-associated soil bacteria to identify genetic determinants of phenazine resistance.</title>
        <authorList>
            <person name="Mouncey N."/>
        </authorList>
    </citation>
    <scope>NUCLEOTIDE SEQUENCE [LARGE SCALE GENOMIC DNA]</scope>
    <source>
        <strain evidence="2 3">W4I11</strain>
    </source>
</reference>
<keyword evidence="1" id="KW-0472">Membrane</keyword>
<feature type="transmembrane region" description="Helical" evidence="1">
    <location>
        <begin position="130"/>
        <end position="150"/>
    </location>
</feature>
<proteinExistence type="predicted"/>
<organism evidence="2 3">
    <name type="scientific">Phyllobacterium ifriqiyense</name>
    <dbReference type="NCBI Taxonomy" id="314238"/>
    <lineage>
        <taxon>Bacteria</taxon>
        <taxon>Pseudomonadati</taxon>
        <taxon>Pseudomonadota</taxon>
        <taxon>Alphaproteobacteria</taxon>
        <taxon>Hyphomicrobiales</taxon>
        <taxon>Phyllobacteriaceae</taxon>
        <taxon>Phyllobacterium</taxon>
    </lineage>
</organism>
<feature type="transmembrane region" description="Helical" evidence="1">
    <location>
        <begin position="103"/>
        <end position="123"/>
    </location>
</feature>
<evidence type="ECO:0000256" key="1">
    <source>
        <dbReference type="SAM" id="Phobius"/>
    </source>
</evidence>
<feature type="transmembrane region" description="Helical" evidence="1">
    <location>
        <begin position="188"/>
        <end position="216"/>
    </location>
</feature>
<feature type="transmembrane region" description="Helical" evidence="1">
    <location>
        <begin position="162"/>
        <end position="181"/>
    </location>
</feature>
<sequence>MNELKRKQMVDLTTGRKQSVTWFFSPLSLLFLTALVLCVLLSLPLIIPIGPMYWDTYIYLDAAQRLKLGQIPAVDFQAPVGAMEYYQFYWLQTLFPSGQPTLLAQWSVLISAMPLMAAVIAVVDKDNRKLAMAILIPFLIFALCPMNTQAFHSYPGVSGFGIYNRHTSLFLYILTSALIFLPRGRTLAIIAALAMLALFFTKITGFLAGGMIGLFAVLTGRFLLRHVILALAVFMIVLAGLELNNGMVSSYIANIIALVSLNEGLLISRFLTVFSNKLDVIIAAAGLIIFLFWLDWRGHSQTTMSQKSRSFLDRDWLWVSVLMVAGTFLETQNTGSQEFIFLWPVLLAIIYKSTAFDEKKRLIIFCLIAFTAIPTITKVIHGTLRFVAVAPNYIPAPVSELKTMGLVSTRADIMDRALLLEDHYTQNMKSYQQLADEGQLPSWRFYAELDYQMYWLLSVDHVVKAIKQFETTNNIRLNSLMNLDFTDPFPWILNRDATRHIQIGADPFRTVGTLTPLAEASVRATDGVLRPTCPTTTARRHLQDIYAKALDDRTIIKLNECWDLLLRSGMRLPTQ</sequence>
<comment type="caution">
    <text evidence="2">The sequence shown here is derived from an EMBL/GenBank/DDBJ whole genome shotgun (WGS) entry which is preliminary data.</text>
</comment>
<name>A0ABU0SFK8_9HYPH</name>
<feature type="transmembrane region" description="Helical" evidence="1">
    <location>
        <begin position="222"/>
        <end position="239"/>
    </location>
</feature>
<feature type="transmembrane region" description="Helical" evidence="1">
    <location>
        <begin position="362"/>
        <end position="380"/>
    </location>
</feature>
<evidence type="ECO:0000313" key="3">
    <source>
        <dbReference type="Proteomes" id="UP001237780"/>
    </source>
</evidence>
<feature type="transmembrane region" description="Helical" evidence="1">
    <location>
        <begin position="21"/>
        <end position="47"/>
    </location>
</feature>
<keyword evidence="3" id="KW-1185">Reference proteome</keyword>
<dbReference type="Proteomes" id="UP001237780">
    <property type="component" value="Unassembled WGS sequence"/>
</dbReference>
<gene>
    <name evidence="2" type="ORF">QFZ34_004738</name>
</gene>
<accession>A0ABU0SFK8</accession>
<dbReference type="EMBL" id="JAUSZT010000003">
    <property type="protein sequence ID" value="MDQ0999556.1"/>
    <property type="molecule type" value="Genomic_DNA"/>
</dbReference>
<evidence type="ECO:0008006" key="4">
    <source>
        <dbReference type="Google" id="ProtNLM"/>
    </source>
</evidence>
<evidence type="ECO:0000313" key="2">
    <source>
        <dbReference type="EMBL" id="MDQ0999556.1"/>
    </source>
</evidence>
<feature type="transmembrane region" description="Helical" evidence="1">
    <location>
        <begin position="278"/>
        <end position="296"/>
    </location>
</feature>
<keyword evidence="1" id="KW-1133">Transmembrane helix</keyword>